<evidence type="ECO:0000256" key="1">
    <source>
        <dbReference type="ARBA" id="ARBA00004173"/>
    </source>
</evidence>
<evidence type="ECO:0000256" key="2">
    <source>
        <dbReference type="ARBA" id="ARBA00008560"/>
    </source>
</evidence>
<dbReference type="InterPro" id="IPR051991">
    <property type="entry name" value="Mitoribosomal_protein_bL32"/>
</dbReference>
<evidence type="ECO:0000256" key="6">
    <source>
        <dbReference type="ARBA" id="ARBA00023274"/>
    </source>
</evidence>
<dbReference type="Pfam" id="PF01783">
    <property type="entry name" value="Ribosomal_L32p"/>
    <property type="match status" value="1"/>
</dbReference>
<name>A0A2C5XFB7_9HYPO</name>
<dbReference type="PANTHER" id="PTHR21026:SF2">
    <property type="entry name" value="LARGE RIBOSOMAL SUBUNIT PROTEIN BL32M"/>
    <property type="match status" value="1"/>
</dbReference>
<dbReference type="PANTHER" id="PTHR21026">
    <property type="entry name" value="39S RIBOSOMAL PROTEIN L32, MITOCHONDRIAL"/>
    <property type="match status" value="1"/>
</dbReference>
<keyword evidence="4" id="KW-0689">Ribosomal protein</keyword>
<evidence type="ECO:0000256" key="3">
    <source>
        <dbReference type="ARBA" id="ARBA00022946"/>
    </source>
</evidence>
<dbReference type="STRING" id="1399860.A0A2C5XFB7"/>
<keyword evidence="3" id="KW-0809">Transit peptide</keyword>
<dbReference type="GO" id="GO:0003735">
    <property type="term" value="F:structural constituent of ribosome"/>
    <property type="evidence" value="ECO:0007669"/>
    <property type="project" value="InterPro"/>
</dbReference>
<dbReference type="InterPro" id="IPR011332">
    <property type="entry name" value="Ribosomal_zn-bd"/>
</dbReference>
<organism evidence="8 9">
    <name type="scientific">Ophiocordyceps australis</name>
    <dbReference type="NCBI Taxonomy" id="1399860"/>
    <lineage>
        <taxon>Eukaryota</taxon>
        <taxon>Fungi</taxon>
        <taxon>Dikarya</taxon>
        <taxon>Ascomycota</taxon>
        <taxon>Pezizomycotina</taxon>
        <taxon>Sordariomycetes</taxon>
        <taxon>Hypocreomycetidae</taxon>
        <taxon>Hypocreales</taxon>
        <taxon>Ophiocordycipitaceae</taxon>
        <taxon>Ophiocordyceps</taxon>
    </lineage>
</organism>
<evidence type="ECO:0000313" key="8">
    <source>
        <dbReference type="EMBL" id="PHH60528.1"/>
    </source>
</evidence>
<reference evidence="8 9" key="1">
    <citation type="submission" date="2017-06" db="EMBL/GenBank/DDBJ databases">
        <title>Ant-infecting Ophiocordyceps genomes reveal a high diversity of potential behavioral manipulation genes and a possible major role for enterotoxins.</title>
        <authorList>
            <person name="De Bekker C."/>
            <person name="Evans H.C."/>
            <person name="Brachmann A."/>
            <person name="Hughes D.P."/>
        </authorList>
    </citation>
    <scope>NUCLEOTIDE SEQUENCE [LARGE SCALE GENOMIC DNA]</scope>
    <source>
        <strain evidence="8 9">Map64</strain>
    </source>
</reference>
<sequence>MATVAAIRLSQWPTPIRLFASQWVNIYAHIWRPQLIPSLSIALPGISLNLPTLDDIWGSILKAVPKKKPSHSRRRHRRMAGKALPEVTGLCKCPGCGETKRTHRLCQHCLQDMRRIWRQDDAELGQQRHEGGV</sequence>
<protein>
    <recommendedName>
        <fullName evidence="7">Large ribosomal subunit protein bL32m</fullName>
    </recommendedName>
</protein>
<keyword evidence="9" id="KW-1185">Reference proteome</keyword>
<proteinExistence type="inferred from homology"/>
<dbReference type="OrthoDB" id="2014905at2759"/>
<comment type="caution">
    <text evidence="8">The sequence shown here is derived from an EMBL/GenBank/DDBJ whole genome shotgun (WGS) entry which is preliminary data.</text>
</comment>
<dbReference type="GO" id="GO:0005762">
    <property type="term" value="C:mitochondrial large ribosomal subunit"/>
    <property type="evidence" value="ECO:0007669"/>
    <property type="project" value="TreeGrafter"/>
</dbReference>
<dbReference type="AlphaFoldDB" id="A0A2C5XFB7"/>
<dbReference type="InterPro" id="IPR002677">
    <property type="entry name" value="Ribosomal_bL32"/>
</dbReference>
<comment type="subcellular location">
    <subcellularLocation>
        <location evidence="1">Mitochondrion</location>
    </subcellularLocation>
</comment>
<dbReference type="NCBIfam" id="TIGR01031">
    <property type="entry name" value="rpmF_bact"/>
    <property type="match status" value="1"/>
</dbReference>
<dbReference type="Proteomes" id="UP000226192">
    <property type="component" value="Unassembled WGS sequence"/>
</dbReference>
<keyword evidence="6" id="KW-0687">Ribonucleoprotein</keyword>
<comment type="similarity">
    <text evidence="2">Belongs to the bacterial ribosomal protein bL32 family.</text>
</comment>
<accession>A0A2C5XFB7</accession>
<dbReference type="SUPFAM" id="SSF57829">
    <property type="entry name" value="Zn-binding ribosomal proteins"/>
    <property type="match status" value="1"/>
</dbReference>
<dbReference type="EMBL" id="NJET01000142">
    <property type="protein sequence ID" value="PHH60528.1"/>
    <property type="molecule type" value="Genomic_DNA"/>
</dbReference>
<evidence type="ECO:0000313" key="9">
    <source>
        <dbReference type="Proteomes" id="UP000226192"/>
    </source>
</evidence>
<keyword evidence="5" id="KW-0496">Mitochondrion</keyword>
<evidence type="ECO:0000256" key="4">
    <source>
        <dbReference type="ARBA" id="ARBA00022980"/>
    </source>
</evidence>
<evidence type="ECO:0000256" key="5">
    <source>
        <dbReference type="ARBA" id="ARBA00023128"/>
    </source>
</evidence>
<dbReference type="GO" id="GO:0006412">
    <property type="term" value="P:translation"/>
    <property type="evidence" value="ECO:0007669"/>
    <property type="project" value="InterPro"/>
</dbReference>
<evidence type="ECO:0000256" key="7">
    <source>
        <dbReference type="ARBA" id="ARBA00039935"/>
    </source>
</evidence>
<gene>
    <name evidence="8" type="ORF">CDD81_1575</name>
</gene>